<dbReference type="HOGENOM" id="CLU_051223_0_0_1"/>
<reference evidence="9 10" key="1">
    <citation type="journal article" date="2011" name="Proc. Natl. Acad. Sci. U.S.A.">
        <title>Comparative genomics of xylose-fermenting fungi for enhanced biofuel production.</title>
        <authorList>
            <person name="Wohlbach D.J."/>
            <person name="Kuo A."/>
            <person name="Sato T.K."/>
            <person name="Potts K.M."/>
            <person name="Salamov A.A."/>
            <person name="LaButti K.M."/>
            <person name="Sun H."/>
            <person name="Clum A."/>
            <person name="Pangilinan J.L."/>
            <person name="Lindquist E.A."/>
            <person name="Lucas S."/>
            <person name="Lapidus A."/>
            <person name="Jin M."/>
            <person name="Gunawan C."/>
            <person name="Balan V."/>
            <person name="Dale B.E."/>
            <person name="Jeffries T.W."/>
            <person name="Zinkel R."/>
            <person name="Barry K.W."/>
            <person name="Grigoriev I.V."/>
            <person name="Gasch A.P."/>
        </authorList>
    </citation>
    <scope>NUCLEOTIDE SEQUENCE [LARGE SCALE GENOMIC DNA]</scope>
    <source>
        <strain evidence="10">ATCC 10573 / BCRC 21748 / CBS 615 / JCM 9827 / NBRC 10315 / NRRL Y-1498 / VKM Y-70</strain>
    </source>
</reference>
<name>G3AYJ1_CANTC</name>
<dbReference type="Gene3D" id="3.30.40.10">
    <property type="entry name" value="Zinc/RING finger domain, C3HC4 (zinc finger)"/>
    <property type="match status" value="1"/>
</dbReference>
<dbReference type="AlphaFoldDB" id="G3AYJ1"/>
<dbReference type="Pfam" id="PF12678">
    <property type="entry name" value="zf-rbx1"/>
    <property type="match status" value="1"/>
</dbReference>
<dbReference type="Proteomes" id="UP000000707">
    <property type="component" value="Unassembled WGS sequence"/>
</dbReference>
<dbReference type="OrthoDB" id="8062037at2759"/>
<dbReference type="GO" id="GO:0016567">
    <property type="term" value="P:protein ubiquitination"/>
    <property type="evidence" value="ECO:0007669"/>
    <property type="project" value="UniProtKB-UniPathway"/>
</dbReference>
<evidence type="ECO:0000256" key="4">
    <source>
        <dbReference type="ARBA" id="ARBA00022786"/>
    </source>
</evidence>
<feature type="region of interest" description="Disordered" evidence="7">
    <location>
        <begin position="372"/>
        <end position="402"/>
    </location>
</feature>
<organism evidence="10">
    <name type="scientific">Candida tenuis (strain ATCC 10573 / BCRC 21748 / CBS 615 / JCM 9827 / NBRC 10315 / NRRL Y-1498 / VKM Y-70)</name>
    <name type="common">Yeast</name>
    <name type="synonym">Yamadazyma tenuis</name>
    <dbReference type="NCBI Taxonomy" id="590646"/>
    <lineage>
        <taxon>Eukaryota</taxon>
        <taxon>Fungi</taxon>
        <taxon>Dikarya</taxon>
        <taxon>Ascomycota</taxon>
        <taxon>Saccharomycotina</taxon>
        <taxon>Pichiomycetes</taxon>
        <taxon>Debaryomycetaceae</taxon>
        <taxon>Yamadazyma</taxon>
    </lineage>
</organism>
<dbReference type="PANTHER" id="PTHR15710">
    <property type="entry name" value="E3 UBIQUITIN-PROTEIN LIGASE PRAJA"/>
    <property type="match status" value="1"/>
</dbReference>
<dbReference type="STRING" id="590646.G3AYJ1"/>
<proteinExistence type="predicted"/>
<dbReference type="GO" id="GO:0051603">
    <property type="term" value="P:proteolysis involved in protein catabolic process"/>
    <property type="evidence" value="ECO:0007669"/>
    <property type="project" value="UniProtKB-ARBA"/>
</dbReference>
<dbReference type="KEGG" id="cten:18249687"/>
<dbReference type="GO" id="GO:0005737">
    <property type="term" value="C:cytoplasm"/>
    <property type="evidence" value="ECO:0007669"/>
    <property type="project" value="TreeGrafter"/>
</dbReference>
<feature type="compositionally biased region" description="Polar residues" evidence="7">
    <location>
        <begin position="393"/>
        <end position="402"/>
    </location>
</feature>
<keyword evidence="4" id="KW-0833">Ubl conjugation pathway</keyword>
<dbReference type="PROSITE" id="PS50089">
    <property type="entry name" value="ZF_RING_2"/>
    <property type="match status" value="1"/>
</dbReference>
<evidence type="ECO:0000313" key="10">
    <source>
        <dbReference type="Proteomes" id="UP000000707"/>
    </source>
</evidence>
<dbReference type="GO" id="GO:0008270">
    <property type="term" value="F:zinc ion binding"/>
    <property type="evidence" value="ECO:0007669"/>
    <property type="project" value="UniProtKB-KW"/>
</dbReference>
<dbReference type="GeneID" id="18249687"/>
<evidence type="ECO:0000256" key="5">
    <source>
        <dbReference type="ARBA" id="ARBA00022833"/>
    </source>
</evidence>
<evidence type="ECO:0000256" key="6">
    <source>
        <dbReference type="PROSITE-ProRule" id="PRU00175"/>
    </source>
</evidence>
<dbReference type="InterPro" id="IPR001841">
    <property type="entry name" value="Znf_RING"/>
</dbReference>
<evidence type="ECO:0000259" key="8">
    <source>
        <dbReference type="PROSITE" id="PS50089"/>
    </source>
</evidence>
<protein>
    <recommendedName>
        <fullName evidence="8">RING-type domain-containing protein</fullName>
    </recommendedName>
</protein>
<evidence type="ECO:0000256" key="7">
    <source>
        <dbReference type="SAM" id="MobiDB-lite"/>
    </source>
</evidence>
<evidence type="ECO:0000256" key="2">
    <source>
        <dbReference type="ARBA" id="ARBA00022723"/>
    </source>
</evidence>
<evidence type="ECO:0000313" key="9">
    <source>
        <dbReference type="EMBL" id="EGV65864.1"/>
    </source>
</evidence>
<evidence type="ECO:0000256" key="3">
    <source>
        <dbReference type="ARBA" id="ARBA00022771"/>
    </source>
</evidence>
<keyword evidence="5" id="KW-0862">Zinc</keyword>
<keyword evidence="3 6" id="KW-0863">Zinc-finger</keyword>
<dbReference type="UniPathway" id="UPA00143"/>
<dbReference type="RefSeq" id="XP_006684438.1">
    <property type="nucleotide sequence ID" value="XM_006684375.1"/>
</dbReference>
<evidence type="ECO:0000256" key="1">
    <source>
        <dbReference type="ARBA" id="ARBA00004906"/>
    </source>
</evidence>
<sequence length="402" mass="44587">MDSPFFGTTMIDIDMETVANPSSDLPNWLRSVIDRALNATGITSKKKVASEEAIASLEEVDFDSLESFDCPICYDEYKRHPDSHDASSNNSQDPHKDTRSYIDLIKENDHDIIEELRSNCNMHLESMNETSTFKDPSLFMPLDQTGLGYCRFPQRNLYSLEPPTKEDILPGLEEWTKKEAKRKPQATPNDAEHVPVRMPNCKHVFGKSCIIEWLTNNASCPLCRKEVEESKEKNAHVLHRERLERLISSNYNDPSNTLSHLMDCSTDIFNPFKRPFNPSITPLTDAFISRTLATPTCTLPGNTIDQVRVKEPNLVTAGKFPIPNFPIAASSAFSVTRPDSIIAINSRSRTGNANGNTGVAPAANTGVTSAANTTIPAAVNEDNNDSSSESDSADTSWWNSAD</sequence>
<dbReference type="EMBL" id="GL996512">
    <property type="protein sequence ID" value="EGV65864.1"/>
    <property type="molecule type" value="Genomic_DNA"/>
</dbReference>
<comment type="pathway">
    <text evidence="1">Protein modification; protein ubiquitination.</text>
</comment>
<dbReference type="PANTHER" id="PTHR15710:SF196">
    <property type="entry name" value="F6A14.12 PROTEIN-RELATED"/>
    <property type="match status" value="1"/>
</dbReference>
<dbReference type="GO" id="GO:0061630">
    <property type="term" value="F:ubiquitin protein ligase activity"/>
    <property type="evidence" value="ECO:0007669"/>
    <property type="project" value="TreeGrafter"/>
</dbReference>
<gene>
    <name evidence="9" type="ORF">CANTEDRAFT_133287</name>
</gene>
<keyword evidence="2" id="KW-0479">Metal-binding</keyword>
<accession>G3AYJ1</accession>
<dbReference type="eggNOG" id="ENOG502SW0H">
    <property type="taxonomic scope" value="Eukaryota"/>
</dbReference>
<keyword evidence="10" id="KW-1185">Reference proteome</keyword>
<dbReference type="InterPro" id="IPR013083">
    <property type="entry name" value="Znf_RING/FYVE/PHD"/>
</dbReference>
<dbReference type="SUPFAM" id="SSF57850">
    <property type="entry name" value="RING/U-box"/>
    <property type="match status" value="1"/>
</dbReference>
<feature type="domain" description="RING-type" evidence="8">
    <location>
        <begin position="201"/>
        <end position="224"/>
    </location>
</feature>
<dbReference type="InterPro" id="IPR024766">
    <property type="entry name" value="Znf_RING_H2"/>
</dbReference>